<evidence type="ECO:0000313" key="2">
    <source>
        <dbReference type="Proteomes" id="UP001165121"/>
    </source>
</evidence>
<reference evidence="1" key="1">
    <citation type="submission" date="2023-04" db="EMBL/GenBank/DDBJ databases">
        <title>Phytophthora fragariaefolia NBRC 109709.</title>
        <authorList>
            <person name="Ichikawa N."/>
            <person name="Sato H."/>
            <person name="Tonouchi N."/>
        </authorList>
    </citation>
    <scope>NUCLEOTIDE SEQUENCE</scope>
    <source>
        <strain evidence="1">NBRC 109709</strain>
    </source>
</reference>
<sequence length="286" mass="31938">MKQKSSRLIKLTSRSSIMEPPRFRSDRGAWTNTEREESQLARKEAVIHAVAWAYHQSEMVLLRSYITICITLFYAKIQRQGEYLNNLTDNAVYDAMRFANESEVASRLHAQQPSALLSTYPGYHGKTFIHRHSKHVRGNSSLGLSSLAHVKRVSITAIKRVHQDGDRSRSNSNTMSGSWTMHGNGLVQELPATGDTVPKQPLTNSGTVWDATSPQANLLMKVIEELEARKASTVSVTTVRRQDRVSRYSSGSDSPVPRDIVYLSTCIRVRSHEVSGASRSSLPNVT</sequence>
<comment type="caution">
    <text evidence="1">The sequence shown here is derived from an EMBL/GenBank/DDBJ whole genome shotgun (WGS) entry which is preliminary data.</text>
</comment>
<proteinExistence type="predicted"/>
<protein>
    <submittedName>
        <fullName evidence="1">Unnamed protein product</fullName>
    </submittedName>
</protein>
<keyword evidence="2" id="KW-1185">Reference proteome</keyword>
<dbReference type="OrthoDB" id="118937at2759"/>
<evidence type="ECO:0000313" key="1">
    <source>
        <dbReference type="EMBL" id="GMF42826.1"/>
    </source>
</evidence>
<gene>
    <name evidence="1" type="ORF">Pfra01_001419200</name>
</gene>
<accession>A0A9W6XPL7</accession>
<name>A0A9W6XPL7_9STRA</name>
<dbReference type="Proteomes" id="UP001165121">
    <property type="component" value="Unassembled WGS sequence"/>
</dbReference>
<dbReference type="EMBL" id="BSXT01001477">
    <property type="protein sequence ID" value="GMF42826.1"/>
    <property type="molecule type" value="Genomic_DNA"/>
</dbReference>
<organism evidence="1 2">
    <name type="scientific">Phytophthora fragariaefolia</name>
    <dbReference type="NCBI Taxonomy" id="1490495"/>
    <lineage>
        <taxon>Eukaryota</taxon>
        <taxon>Sar</taxon>
        <taxon>Stramenopiles</taxon>
        <taxon>Oomycota</taxon>
        <taxon>Peronosporomycetes</taxon>
        <taxon>Peronosporales</taxon>
        <taxon>Peronosporaceae</taxon>
        <taxon>Phytophthora</taxon>
    </lineage>
</organism>
<dbReference type="AlphaFoldDB" id="A0A9W6XPL7"/>